<gene>
    <name evidence="19" type="ORF">A9K55_006995</name>
</gene>
<evidence type="ECO:0000256" key="8">
    <source>
        <dbReference type="ARBA" id="ARBA00022729"/>
    </source>
</evidence>
<evidence type="ECO:0000256" key="14">
    <source>
        <dbReference type="PROSITE-ProRule" id="PRU01356"/>
    </source>
</evidence>
<comment type="similarity">
    <text evidence="13">Belongs to the SAT4 family.</text>
</comment>
<evidence type="ECO:0000256" key="17">
    <source>
        <dbReference type="SAM" id="SignalP"/>
    </source>
</evidence>
<dbReference type="OrthoDB" id="2496787at2759"/>
<keyword evidence="5" id="KW-0964">Secreted</keyword>
<dbReference type="GO" id="GO:0098552">
    <property type="term" value="C:side of membrane"/>
    <property type="evidence" value="ECO:0007669"/>
    <property type="project" value="UniProtKB-KW"/>
</dbReference>
<keyword evidence="9 16" id="KW-1133">Transmembrane helix</keyword>
<dbReference type="PROSITE" id="PS52012">
    <property type="entry name" value="CFEM"/>
    <property type="match status" value="1"/>
</dbReference>
<keyword evidence="14" id="KW-0408">Iron</keyword>
<evidence type="ECO:0000259" key="18">
    <source>
        <dbReference type="PROSITE" id="PS52012"/>
    </source>
</evidence>
<evidence type="ECO:0000256" key="12">
    <source>
        <dbReference type="ARBA" id="ARBA00023288"/>
    </source>
</evidence>
<feature type="disulfide bond" evidence="14">
    <location>
        <begin position="41"/>
        <end position="72"/>
    </location>
</feature>
<evidence type="ECO:0000256" key="1">
    <source>
        <dbReference type="ARBA" id="ARBA00004141"/>
    </source>
</evidence>
<evidence type="ECO:0000256" key="5">
    <source>
        <dbReference type="ARBA" id="ARBA00022525"/>
    </source>
</evidence>
<keyword evidence="6" id="KW-0336">GPI-anchor</keyword>
<evidence type="ECO:0000256" key="4">
    <source>
        <dbReference type="ARBA" id="ARBA00010031"/>
    </source>
</evidence>
<feature type="disulfide bond" evidence="14">
    <location>
        <begin position="51"/>
        <end position="58"/>
    </location>
</feature>
<dbReference type="InterPro" id="IPR049326">
    <property type="entry name" value="Rhodopsin_dom_fungi"/>
</dbReference>
<feature type="transmembrane region" description="Helical" evidence="16">
    <location>
        <begin position="104"/>
        <end position="125"/>
    </location>
</feature>
<dbReference type="Pfam" id="PF05730">
    <property type="entry name" value="CFEM"/>
    <property type="match status" value="1"/>
</dbReference>
<feature type="binding site" description="axial binding residue" evidence="14">
    <location>
        <position position="55"/>
    </location>
    <ligand>
        <name>heme</name>
        <dbReference type="ChEBI" id="CHEBI:30413"/>
    </ligand>
    <ligandPart>
        <name>Fe</name>
        <dbReference type="ChEBI" id="CHEBI:18248"/>
    </ligandPart>
</feature>
<dbReference type="InterPro" id="IPR052337">
    <property type="entry name" value="SAT4-like"/>
</dbReference>
<evidence type="ECO:0000256" key="9">
    <source>
        <dbReference type="ARBA" id="ARBA00022989"/>
    </source>
</evidence>
<dbReference type="Pfam" id="PF20684">
    <property type="entry name" value="Fung_rhodopsin"/>
    <property type="match status" value="1"/>
</dbReference>
<feature type="transmembrane region" description="Helical" evidence="16">
    <location>
        <begin position="298"/>
        <end position="317"/>
    </location>
</feature>
<feature type="transmembrane region" description="Helical" evidence="16">
    <location>
        <begin position="216"/>
        <end position="237"/>
    </location>
</feature>
<dbReference type="GO" id="GO:0046872">
    <property type="term" value="F:metal ion binding"/>
    <property type="evidence" value="ECO:0007669"/>
    <property type="project" value="UniProtKB-UniRule"/>
</dbReference>
<dbReference type="PANTHER" id="PTHR33048">
    <property type="entry name" value="PTH11-LIKE INTEGRAL MEMBRANE PROTEIN (AFU_ORTHOLOGUE AFUA_5G11245)"/>
    <property type="match status" value="1"/>
</dbReference>
<dbReference type="Proteomes" id="UP000323067">
    <property type="component" value="Chromosome vii"/>
</dbReference>
<evidence type="ECO:0000256" key="3">
    <source>
        <dbReference type="ARBA" id="ARBA00004613"/>
    </source>
</evidence>
<evidence type="ECO:0000256" key="2">
    <source>
        <dbReference type="ARBA" id="ARBA00004589"/>
    </source>
</evidence>
<feature type="region of interest" description="Disordered" evidence="15">
    <location>
        <begin position="438"/>
        <end position="465"/>
    </location>
</feature>
<feature type="disulfide bond" evidence="14">
    <location>
        <begin position="60"/>
        <end position="93"/>
    </location>
</feature>
<evidence type="ECO:0000313" key="19">
    <source>
        <dbReference type="EMBL" id="ATY62961.1"/>
    </source>
</evidence>
<feature type="transmembrane region" description="Helical" evidence="16">
    <location>
        <begin position="268"/>
        <end position="286"/>
    </location>
</feature>
<feature type="transmembrane region" description="Helical" evidence="16">
    <location>
        <begin position="178"/>
        <end position="204"/>
    </location>
</feature>
<evidence type="ECO:0000256" key="13">
    <source>
        <dbReference type="ARBA" id="ARBA00038359"/>
    </source>
</evidence>
<evidence type="ECO:0000256" key="15">
    <source>
        <dbReference type="SAM" id="MobiDB-lite"/>
    </source>
</evidence>
<dbReference type="VEuPathDB" id="FungiDB:A9K55_006995"/>
<feature type="signal peptide" evidence="17">
    <location>
        <begin position="1"/>
        <end position="18"/>
    </location>
</feature>
<sequence length="465" mass="51662">MKILSLLAATAVVPGVLAAQTPAPGGLAEALGEFPTCSLPCLVESLNKTRCDSTDTACICADQPLQDAVASCVLQKCSIPEALSVKNITNTVCEVPPRDRSRKYIIVSDTLGIISALFVIQRFAYKLWARLDYGWDDWFCLATIVSGVPATVFNAHWLPQNGMGRDVWTLAPGQITKFGLGFYVIEVLYFQQVATLKLSLLLFYVRIFPSRPVRRLLWGTVGFVAAWGVAYVFLGIFQCTPIRYFWTKWDGTHSGHCLDINALGWSNAGISIATDLWMLGIPLWQLRSLQLDWRRKVGVAIMFVVGTFVTVMSILRLRSLVTFGAQSQNPTWEFFDVALWSDIEINVGLMCICMPSLRLLLVRLFPKVLGTTQRYYAKYSLSGNKSAHDREPPRFGTVSTSRAEQDVFQGRHELNQISYQKSYAVNYGEPDDVELVAGAGEMDRTSAKSLTSVSARGSSDKEHRP</sequence>
<dbReference type="PANTHER" id="PTHR33048:SF143">
    <property type="entry name" value="EXTRACELLULAR MEMBRANE PROTEIN CFEM DOMAIN-CONTAINING PROTEIN-RELATED"/>
    <property type="match status" value="1"/>
</dbReference>
<feature type="chain" id="PRO_5014175830" evidence="17">
    <location>
        <begin position="19"/>
        <end position="465"/>
    </location>
</feature>
<dbReference type="AlphaFoldDB" id="A0A2H4SIM2"/>
<keyword evidence="14" id="KW-0349">Heme</keyword>
<dbReference type="EMBL" id="CP023324">
    <property type="protein sequence ID" value="ATY62961.1"/>
    <property type="molecule type" value="Genomic_DNA"/>
</dbReference>
<comment type="similarity">
    <text evidence="4">Belongs to the RBT5 family.</text>
</comment>
<accession>A0A2H4SIM2</accession>
<feature type="compositionally biased region" description="Polar residues" evidence="15">
    <location>
        <begin position="447"/>
        <end position="457"/>
    </location>
</feature>
<dbReference type="InterPro" id="IPR008427">
    <property type="entry name" value="Extracellular_membr_CFEM_dom"/>
</dbReference>
<evidence type="ECO:0000256" key="16">
    <source>
        <dbReference type="SAM" id="Phobius"/>
    </source>
</evidence>
<evidence type="ECO:0000256" key="7">
    <source>
        <dbReference type="ARBA" id="ARBA00022692"/>
    </source>
</evidence>
<dbReference type="VEuPathDB" id="FungiDB:CCM_08030"/>
<evidence type="ECO:0000313" key="20">
    <source>
        <dbReference type="Proteomes" id="UP000323067"/>
    </source>
</evidence>
<feature type="domain" description="CFEM" evidence="18">
    <location>
        <begin position="9"/>
        <end position="120"/>
    </location>
</feature>
<name>A0A2H4SIM2_CORMI</name>
<keyword evidence="11 14" id="KW-1015">Disulfide bond</keyword>
<organism evidence="19 20">
    <name type="scientific">Cordyceps militaris</name>
    <name type="common">Caterpillar fungus</name>
    <name type="synonym">Clavaria militaris</name>
    <dbReference type="NCBI Taxonomy" id="73501"/>
    <lineage>
        <taxon>Eukaryota</taxon>
        <taxon>Fungi</taxon>
        <taxon>Dikarya</taxon>
        <taxon>Ascomycota</taxon>
        <taxon>Pezizomycotina</taxon>
        <taxon>Sordariomycetes</taxon>
        <taxon>Hypocreomycetidae</taxon>
        <taxon>Hypocreales</taxon>
        <taxon>Cordycipitaceae</taxon>
        <taxon>Cordyceps</taxon>
    </lineage>
</organism>
<evidence type="ECO:0000256" key="6">
    <source>
        <dbReference type="ARBA" id="ARBA00022622"/>
    </source>
</evidence>
<keyword evidence="6" id="KW-0325">Glycoprotein</keyword>
<feature type="disulfide bond" evidence="14">
    <location>
        <begin position="37"/>
        <end position="77"/>
    </location>
</feature>
<keyword evidence="7 16" id="KW-0812">Transmembrane</keyword>
<evidence type="ECO:0000256" key="11">
    <source>
        <dbReference type="ARBA" id="ARBA00023157"/>
    </source>
</evidence>
<feature type="transmembrane region" description="Helical" evidence="16">
    <location>
        <begin position="137"/>
        <end position="158"/>
    </location>
</feature>
<keyword evidence="8 17" id="KW-0732">Signal</keyword>
<comment type="subcellular location">
    <subcellularLocation>
        <location evidence="2">Membrane</location>
        <topology evidence="2">Lipid-anchor</topology>
        <topology evidence="2">GPI-anchor</topology>
    </subcellularLocation>
    <subcellularLocation>
        <location evidence="1">Membrane</location>
        <topology evidence="1">Multi-pass membrane protein</topology>
    </subcellularLocation>
    <subcellularLocation>
        <location evidence="3">Secreted</location>
    </subcellularLocation>
</comment>
<dbReference type="GO" id="GO:0005576">
    <property type="term" value="C:extracellular region"/>
    <property type="evidence" value="ECO:0007669"/>
    <property type="project" value="UniProtKB-SubCell"/>
</dbReference>
<evidence type="ECO:0000256" key="10">
    <source>
        <dbReference type="ARBA" id="ARBA00023136"/>
    </source>
</evidence>
<keyword evidence="12" id="KW-0449">Lipoprotein</keyword>
<reference evidence="19 20" key="1">
    <citation type="journal article" date="2017" name="BMC Genomics">
        <title>Chromosome level assembly and secondary metabolite potential of the parasitic fungus Cordyceps militaris.</title>
        <authorList>
            <person name="Kramer G.J."/>
            <person name="Nodwell J.R."/>
        </authorList>
    </citation>
    <scope>NUCLEOTIDE SEQUENCE [LARGE SCALE GENOMIC DNA]</scope>
    <source>
        <strain evidence="19 20">ATCC 34164</strain>
    </source>
</reference>
<keyword evidence="10 16" id="KW-0472">Membrane</keyword>
<keyword evidence="14" id="KW-0479">Metal-binding</keyword>
<protein>
    <submittedName>
        <fullName evidence="19">Integral membrane</fullName>
    </submittedName>
</protein>
<proteinExistence type="inferred from homology"/>
<dbReference type="SMART" id="SM00747">
    <property type="entry name" value="CFEM"/>
    <property type="match status" value="1"/>
</dbReference>